<proteinExistence type="predicted"/>
<evidence type="ECO:0000313" key="2">
    <source>
        <dbReference type="EMBL" id="MBN8197865.1"/>
    </source>
</evidence>
<dbReference type="GO" id="GO:0008757">
    <property type="term" value="F:S-adenosylmethionine-dependent methyltransferase activity"/>
    <property type="evidence" value="ECO:0007669"/>
    <property type="project" value="InterPro"/>
</dbReference>
<gene>
    <name evidence="2" type="ORF">JF547_15460</name>
</gene>
<dbReference type="Proteomes" id="UP000664405">
    <property type="component" value="Unassembled WGS sequence"/>
</dbReference>
<dbReference type="GO" id="GO:0032259">
    <property type="term" value="P:methylation"/>
    <property type="evidence" value="ECO:0007669"/>
    <property type="project" value="UniProtKB-KW"/>
</dbReference>
<dbReference type="PANTHER" id="PTHR43591:SF24">
    <property type="entry name" value="2-METHOXY-6-POLYPRENYL-1,4-BENZOQUINOL METHYLASE, MITOCHONDRIAL"/>
    <property type="match status" value="1"/>
</dbReference>
<sequence length="311" mass="33408">MTNNSPNTWQHLSSDWINWADRLAPAAEKINRHMIEAADLDTLARLRRNAPLDVLDLASGVGEPAFSFARALAAPTGETATGGGAANDAGPANINDVSANTPRASGHVTASDIVPEMCDGLAARAEEEGIAHISVIPADMENLPFSDQSFDVVSCRFGVMFCNDPDRALCETHRVLRPGGRAVYMVWAPMVDNPLFAAMDAVLGNILGIGFDQAGLDPFSFGNIDQSMDRMETAGFTGITATTHSPAGRIPEKVAFWKPQMDMLFGNVLRDASDMDRGAIDAAMFETLSPYIEDGHFQVPICFHVLSAKRA</sequence>
<keyword evidence="2" id="KW-0489">Methyltransferase</keyword>
<keyword evidence="2" id="KW-0808">Transferase</keyword>
<dbReference type="InterPro" id="IPR013216">
    <property type="entry name" value="Methyltransf_11"/>
</dbReference>
<dbReference type="SUPFAM" id="SSF53335">
    <property type="entry name" value="S-adenosyl-L-methionine-dependent methyltransferases"/>
    <property type="match status" value="1"/>
</dbReference>
<reference evidence="2" key="1">
    <citation type="submission" date="2020-12" db="EMBL/GenBank/DDBJ databases">
        <title>Oil enriched cultivation method for isolating marine PHA-producing bacteria.</title>
        <authorList>
            <person name="Zheng W."/>
            <person name="Yu S."/>
            <person name="Huang Y."/>
        </authorList>
    </citation>
    <scope>NUCLEOTIDE SEQUENCE</scope>
    <source>
        <strain evidence="2">SY-2-3</strain>
    </source>
</reference>
<dbReference type="CDD" id="cd02440">
    <property type="entry name" value="AdoMet_MTases"/>
    <property type="match status" value="1"/>
</dbReference>
<feature type="domain" description="Methyltransferase type 11" evidence="1">
    <location>
        <begin position="103"/>
        <end position="183"/>
    </location>
</feature>
<dbReference type="Pfam" id="PF08241">
    <property type="entry name" value="Methyltransf_11"/>
    <property type="match status" value="1"/>
</dbReference>
<dbReference type="EMBL" id="JAEKJW010000003">
    <property type="protein sequence ID" value="MBN8197865.1"/>
    <property type="molecule type" value="Genomic_DNA"/>
</dbReference>
<dbReference type="GO" id="GO:0008425">
    <property type="term" value="F:2-methoxy-6-polyprenyl-1,4-benzoquinol methyltransferase activity"/>
    <property type="evidence" value="ECO:0007669"/>
    <property type="project" value="TreeGrafter"/>
</dbReference>
<comment type="caution">
    <text evidence="2">The sequence shown here is derived from an EMBL/GenBank/DDBJ whole genome shotgun (WGS) entry which is preliminary data.</text>
</comment>
<dbReference type="AlphaFoldDB" id="A0A8I1MAI5"/>
<protein>
    <submittedName>
        <fullName evidence="2">Methyltransferase domain-containing protein</fullName>
    </submittedName>
</protein>
<dbReference type="Gene3D" id="3.40.50.150">
    <property type="entry name" value="Vaccinia Virus protein VP39"/>
    <property type="match status" value="1"/>
</dbReference>
<accession>A0A8I1MAI5</accession>
<organism evidence="2 3">
    <name type="scientific">Thalassospira povalilytica</name>
    <dbReference type="NCBI Taxonomy" id="732237"/>
    <lineage>
        <taxon>Bacteria</taxon>
        <taxon>Pseudomonadati</taxon>
        <taxon>Pseudomonadota</taxon>
        <taxon>Alphaproteobacteria</taxon>
        <taxon>Rhodospirillales</taxon>
        <taxon>Thalassospiraceae</taxon>
        <taxon>Thalassospira</taxon>
    </lineage>
</organism>
<dbReference type="PANTHER" id="PTHR43591">
    <property type="entry name" value="METHYLTRANSFERASE"/>
    <property type="match status" value="1"/>
</dbReference>
<dbReference type="InterPro" id="IPR029063">
    <property type="entry name" value="SAM-dependent_MTases_sf"/>
</dbReference>
<dbReference type="RefSeq" id="WP_206927950.1">
    <property type="nucleotide sequence ID" value="NZ_JAEKJW010000003.1"/>
</dbReference>
<evidence type="ECO:0000259" key="1">
    <source>
        <dbReference type="Pfam" id="PF08241"/>
    </source>
</evidence>
<evidence type="ECO:0000313" key="3">
    <source>
        <dbReference type="Proteomes" id="UP000664405"/>
    </source>
</evidence>
<name>A0A8I1MAI5_9PROT</name>